<keyword evidence="1" id="KW-0749">Sporulation</keyword>
<evidence type="ECO:0000313" key="5">
    <source>
        <dbReference type="Proteomes" id="UP000637643"/>
    </source>
</evidence>
<keyword evidence="4" id="KW-0167">Capsid protein</keyword>
<organism evidence="4 5">
    <name type="scientific">Paenibacillus albidus</name>
    <dbReference type="NCBI Taxonomy" id="2041023"/>
    <lineage>
        <taxon>Bacteria</taxon>
        <taxon>Bacillati</taxon>
        <taxon>Bacillota</taxon>
        <taxon>Bacilli</taxon>
        <taxon>Bacillales</taxon>
        <taxon>Paenibacillaceae</taxon>
        <taxon>Paenibacillus</taxon>
    </lineage>
</organism>
<sequence length="213" mass="23768">MNMQQQTQTASTMTGGQPLNHGAHEMFDVHEVLSCQIDVLNSYMMLRAFVKDQELLDILDRQYNFMLEHYNLTCQCFKTGQKPARETGTYIIPNMTQPVYGFQPAEPSKPNQSMADVKDAGISSLMLGHIKSHASLLAIASSEVTNPTLRRVLSAQVQEFVEMAYELFLYQNKNAYYQVPQLQTSVMQQMLDAYVPAAGAPQMPANNGGAALH</sequence>
<keyword evidence="5" id="KW-1185">Reference proteome</keyword>
<gene>
    <name evidence="4" type="primary">yhcQ</name>
    <name evidence="4" type="ORF">GCM10010912_37220</name>
</gene>
<name>A0A917FLT3_9BACL</name>
<evidence type="ECO:0000256" key="1">
    <source>
        <dbReference type="ARBA" id="ARBA00022969"/>
    </source>
</evidence>
<reference evidence="4" key="2">
    <citation type="submission" date="2020-09" db="EMBL/GenBank/DDBJ databases">
        <authorList>
            <person name="Sun Q."/>
            <person name="Zhou Y."/>
        </authorList>
    </citation>
    <scope>NUCLEOTIDE SEQUENCE</scope>
    <source>
        <strain evidence="4">CGMCC 1.16134</strain>
    </source>
</reference>
<dbReference type="Pfam" id="PF07875">
    <property type="entry name" value="Coat_F"/>
    <property type="match status" value="1"/>
</dbReference>
<evidence type="ECO:0000256" key="3">
    <source>
        <dbReference type="ARBA" id="ARBA00024344"/>
    </source>
</evidence>
<dbReference type="AlphaFoldDB" id="A0A917FLT3"/>
<dbReference type="GO" id="GO:0030435">
    <property type="term" value="P:sporulation resulting in formation of a cellular spore"/>
    <property type="evidence" value="ECO:0007669"/>
    <property type="project" value="UniProtKB-KW"/>
</dbReference>
<comment type="subcellular location">
    <subcellularLocation>
        <location evidence="2">Spore coat</location>
    </subcellularLocation>
</comment>
<proteinExistence type="inferred from homology"/>
<comment type="similarity">
    <text evidence="3">Belongs to the CotF family.</text>
</comment>
<reference evidence="4" key="1">
    <citation type="journal article" date="2014" name="Int. J. Syst. Evol. Microbiol.">
        <title>Complete genome sequence of Corynebacterium casei LMG S-19264T (=DSM 44701T), isolated from a smear-ripened cheese.</title>
        <authorList>
            <consortium name="US DOE Joint Genome Institute (JGI-PGF)"/>
            <person name="Walter F."/>
            <person name="Albersmeier A."/>
            <person name="Kalinowski J."/>
            <person name="Ruckert C."/>
        </authorList>
    </citation>
    <scope>NUCLEOTIDE SEQUENCE</scope>
    <source>
        <strain evidence="4">CGMCC 1.16134</strain>
    </source>
</reference>
<keyword evidence="4" id="KW-0946">Virion</keyword>
<dbReference type="EMBL" id="BMKR01000015">
    <property type="protein sequence ID" value="GGF88551.1"/>
    <property type="molecule type" value="Genomic_DNA"/>
</dbReference>
<comment type="caution">
    <text evidence="4">The sequence shown here is derived from an EMBL/GenBank/DDBJ whole genome shotgun (WGS) entry which is preliminary data.</text>
</comment>
<dbReference type="Proteomes" id="UP000637643">
    <property type="component" value="Unassembled WGS sequence"/>
</dbReference>
<accession>A0A917FLT3</accession>
<dbReference type="InterPro" id="IPR012347">
    <property type="entry name" value="Ferritin-like"/>
</dbReference>
<evidence type="ECO:0000313" key="4">
    <source>
        <dbReference type="EMBL" id="GGF88551.1"/>
    </source>
</evidence>
<dbReference type="InterPro" id="IPR012851">
    <property type="entry name" value="Spore_coat_CotF-like"/>
</dbReference>
<dbReference type="Gene3D" id="1.20.1260.10">
    <property type="match status" value="1"/>
</dbReference>
<dbReference type="PANTHER" id="PTHR39183">
    <property type="entry name" value="SPORE COAT PROTEIN F-LIKE PROTEIN YHCQ"/>
    <property type="match status" value="1"/>
</dbReference>
<dbReference type="PANTHER" id="PTHR39183:SF1">
    <property type="entry name" value="SPORE COAT PROTEIN F-LIKE PROTEIN YHCQ"/>
    <property type="match status" value="1"/>
</dbReference>
<evidence type="ECO:0000256" key="2">
    <source>
        <dbReference type="ARBA" id="ARBA00024325"/>
    </source>
</evidence>
<protein>
    <submittedName>
        <fullName evidence="4">Spore coat protein F-like protein YhcQ</fullName>
    </submittedName>
</protein>